<dbReference type="Gene3D" id="1.10.10.60">
    <property type="entry name" value="Homeodomain-like"/>
    <property type="match status" value="2"/>
</dbReference>
<dbReference type="InterPro" id="IPR009057">
    <property type="entry name" value="Homeodomain-like_sf"/>
</dbReference>
<dbReference type="Pfam" id="PF06445">
    <property type="entry name" value="GyrI-like"/>
    <property type="match status" value="1"/>
</dbReference>
<dbReference type="InterPro" id="IPR029442">
    <property type="entry name" value="GyrI-like"/>
</dbReference>
<dbReference type="InterPro" id="IPR020449">
    <property type="entry name" value="Tscrpt_reg_AraC-type_HTH"/>
</dbReference>
<dbReference type="InterPro" id="IPR018062">
    <property type="entry name" value="HTH_AraC-typ_CS"/>
</dbReference>
<dbReference type="SMART" id="SM00342">
    <property type="entry name" value="HTH_ARAC"/>
    <property type="match status" value="1"/>
</dbReference>
<evidence type="ECO:0000256" key="2">
    <source>
        <dbReference type="ARBA" id="ARBA00023125"/>
    </source>
</evidence>
<dbReference type="PROSITE" id="PS00041">
    <property type="entry name" value="HTH_ARAC_FAMILY_1"/>
    <property type="match status" value="1"/>
</dbReference>
<proteinExistence type="predicted"/>
<dbReference type="SMART" id="SM00871">
    <property type="entry name" value="AraC_E_bind"/>
    <property type="match status" value="1"/>
</dbReference>
<dbReference type="PRINTS" id="PR00032">
    <property type="entry name" value="HTHARAC"/>
</dbReference>
<reference evidence="5 6" key="1">
    <citation type="submission" date="2011-09" db="EMBL/GenBank/DDBJ databases">
        <title>The draft genome of Paenibacillus lactis 154.</title>
        <authorList>
            <consortium name="US DOE Joint Genome Institute (JGI-PGF)"/>
            <person name="Lucas S."/>
            <person name="Han J."/>
            <person name="Lapidus A."/>
            <person name="Cheng J.-F."/>
            <person name="Goodwin L."/>
            <person name="Pitluck S."/>
            <person name="Peters L."/>
            <person name="Land M.L."/>
            <person name="Hauser L."/>
            <person name="Siebers A."/>
            <person name="Thelen M."/>
            <person name="Hugenholtz P."/>
            <person name="Allgaier M."/>
            <person name="Woyke T.J."/>
        </authorList>
    </citation>
    <scope>NUCLEOTIDE SEQUENCE [LARGE SCALE GENOMIC DNA]</scope>
    <source>
        <strain evidence="5 6">154</strain>
    </source>
</reference>
<evidence type="ECO:0000313" key="5">
    <source>
        <dbReference type="EMBL" id="EHB68041.1"/>
    </source>
</evidence>
<dbReference type="eggNOG" id="COG2207">
    <property type="taxonomic scope" value="Bacteria"/>
</dbReference>
<keyword evidence="1" id="KW-0805">Transcription regulation</keyword>
<dbReference type="GO" id="GO:0043565">
    <property type="term" value="F:sequence-specific DNA binding"/>
    <property type="evidence" value="ECO:0007669"/>
    <property type="project" value="InterPro"/>
</dbReference>
<keyword evidence="2" id="KW-0238">DNA-binding</keyword>
<dbReference type="SUPFAM" id="SSF55136">
    <property type="entry name" value="Probable bacterial effector-binding domain"/>
    <property type="match status" value="1"/>
</dbReference>
<organism evidence="5 6">
    <name type="scientific">Paenibacillus lactis 154</name>
    <dbReference type="NCBI Taxonomy" id="743719"/>
    <lineage>
        <taxon>Bacteria</taxon>
        <taxon>Bacillati</taxon>
        <taxon>Bacillota</taxon>
        <taxon>Bacilli</taxon>
        <taxon>Bacillales</taxon>
        <taxon>Paenibacillaceae</taxon>
        <taxon>Paenibacillus</taxon>
    </lineage>
</organism>
<dbReference type="PANTHER" id="PTHR47504">
    <property type="entry name" value="RIGHT ORIGIN-BINDING PROTEIN"/>
    <property type="match status" value="1"/>
</dbReference>
<dbReference type="GO" id="GO:0003700">
    <property type="term" value="F:DNA-binding transcription factor activity"/>
    <property type="evidence" value="ECO:0007669"/>
    <property type="project" value="InterPro"/>
</dbReference>
<dbReference type="Pfam" id="PF12833">
    <property type="entry name" value="HTH_18"/>
    <property type="match status" value="1"/>
</dbReference>
<sequence>MVQHLLGSRRRHSVILDHERKMGQMDWVRRMNDAIGYMEEHITEEINFAEAARIACCSVYHFQRMFPYIAEVTLSEYIRRRRLTLAAYELQNSDIKIVDLALKYGYDSPEAFARAFQNMHGTTPSAARLAGTKLKDYPRIFFQVSMKGAAELNYRIEEIPAFSIIGYSKEVSTQNAYDVVPRLWQEAAEDVFHKLWPFKRHDHPIRGFLGVCADGDYGRQDTFCYILSVVSEQTPPEPLIQRSFPDSAWAVFEMGGDPGQIAEMWKRLYSEWIPSQAYELAPLPAIECYLPPDEDKNELWVPIIRKQ</sequence>
<evidence type="ECO:0000256" key="1">
    <source>
        <dbReference type="ARBA" id="ARBA00023015"/>
    </source>
</evidence>
<dbReference type="InterPro" id="IPR050959">
    <property type="entry name" value="MarA-like"/>
</dbReference>
<dbReference type="InterPro" id="IPR018060">
    <property type="entry name" value="HTH_AraC"/>
</dbReference>
<dbReference type="SUPFAM" id="SSF46689">
    <property type="entry name" value="Homeodomain-like"/>
    <property type="match status" value="2"/>
</dbReference>
<name>G4H856_9BACL</name>
<dbReference type="PATRIC" id="fig|743719.3.peg.180"/>
<dbReference type="AlphaFoldDB" id="G4H856"/>
<dbReference type="PANTHER" id="PTHR47504:SF5">
    <property type="entry name" value="RIGHT ORIGIN-BINDING PROTEIN"/>
    <property type="match status" value="1"/>
</dbReference>
<evidence type="ECO:0000256" key="3">
    <source>
        <dbReference type="ARBA" id="ARBA00023163"/>
    </source>
</evidence>
<keyword evidence="3" id="KW-0804">Transcription</keyword>
<gene>
    <name evidence="5" type="ORF">PaelaDRAFT_0167</name>
</gene>
<dbReference type="EMBL" id="AGIP01000001">
    <property type="protein sequence ID" value="EHB68041.1"/>
    <property type="molecule type" value="Genomic_DNA"/>
</dbReference>
<dbReference type="Gene3D" id="3.20.80.10">
    <property type="entry name" value="Regulatory factor, effector binding domain"/>
    <property type="match status" value="1"/>
</dbReference>
<feature type="domain" description="HTH araC/xylS-type" evidence="4">
    <location>
        <begin position="32"/>
        <end position="130"/>
    </location>
</feature>
<dbReference type="PROSITE" id="PS01124">
    <property type="entry name" value="HTH_ARAC_FAMILY_2"/>
    <property type="match status" value="1"/>
</dbReference>
<dbReference type="Proteomes" id="UP000003891">
    <property type="component" value="Unassembled WGS sequence"/>
</dbReference>
<evidence type="ECO:0000313" key="6">
    <source>
        <dbReference type="Proteomes" id="UP000003891"/>
    </source>
</evidence>
<dbReference type="InterPro" id="IPR010499">
    <property type="entry name" value="AraC_E-bd"/>
</dbReference>
<evidence type="ECO:0000259" key="4">
    <source>
        <dbReference type="PROSITE" id="PS01124"/>
    </source>
</evidence>
<dbReference type="eggNOG" id="COG3708">
    <property type="taxonomic scope" value="Bacteria"/>
</dbReference>
<accession>G4H856</accession>
<dbReference type="InterPro" id="IPR011256">
    <property type="entry name" value="Reg_factor_effector_dom_sf"/>
</dbReference>
<dbReference type="STRING" id="743719.PaelaDRAFT_0167"/>
<protein>
    <submittedName>
        <fullName evidence="5">Transcriptional regulator, AraC family</fullName>
    </submittedName>
</protein>